<reference evidence="2" key="2">
    <citation type="journal article" date="2023" name="Int. J. Mol. Sci.">
        <title>De Novo Assembly and Annotation of 11 Diverse Shrub Willow (Salix) Genomes Reveals Novel Gene Organization in Sex-Linked Regions.</title>
        <authorList>
            <person name="Hyden B."/>
            <person name="Feng K."/>
            <person name="Yates T.B."/>
            <person name="Jawdy S."/>
            <person name="Cereghino C."/>
            <person name="Smart L.B."/>
            <person name="Muchero W."/>
        </authorList>
    </citation>
    <scope>NUCLEOTIDE SEQUENCE</scope>
    <source>
        <tissue evidence="2">Shoot tip</tissue>
    </source>
</reference>
<comment type="caution">
    <text evidence="2">The sequence shown here is derived from an EMBL/GenBank/DDBJ whole genome shotgun (WGS) entry which is preliminary data.</text>
</comment>
<evidence type="ECO:0000256" key="1">
    <source>
        <dbReference type="SAM" id="MobiDB-lite"/>
    </source>
</evidence>
<evidence type="ECO:0000313" key="3">
    <source>
        <dbReference type="Proteomes" id="UP001151532"/>
    </source>
</evidence>
<dbReference type="AlphaFoldDB" id="A0A9Q0WAA5"/>
<feature type="compositionally biased region" description="Basic and acidic residues" evidence="1">
    <location>
        <begin position="147"/>
        <end position="156"/>
    </location>
</feature>
<feature type="compositionally biased region" description="Low complexity" evidence="1">
    <location>
        <begin position="192"/>
        <end position="202"/>
    </location>
</feature>
<dbReference type="Proteomes" id="UP001151532">
    <property type="component" value="Chromosome 13"/>
</dbReference>
<feature type="region of interest" description="Disordered" evidence="1">
    <location>
        <begin position="120"/>
        <end position="161"/>
    </location>
</feature>
<feature type="region of interest" description="Disordered" evidence="1">
    <location>
        <begin position="1"/>
        <end position="42"/>
    </location>
</feature>
<feature type="region of interest" description="Disordered" evidence="1">
    <location>
        <begin position="187"/>
        <end position="297"/>
    </location>
</feature>
<name>A0A9Q0WAA5_SALPP</name>
<accession>A0A9Q0WAA5</accession>
<feature type="compositionally biased region" description="Basic and acidic residues" evidence="1">
    <location>
        <begin position="14"/>
        <end position="26"/>
    </location>
</feature>
<gene>
    <name evidence="2" type="ORF">OIU79_024179</name>
</gene>
<feature type="compositionally biased region" description="Basic and acidic residues" evidence="1">
    <location>
        <begin position="252"/>
        <end position="270"/>
    </location>
</feature>
<evidence type="ECO:0000313" key="2">
    <source>
        <dbReference type="EMBL" id="KAJ6763576.1"/>
    </source>
</evidence>
<feature type="compositionally biased region" description="Low complexity" evidence="1">
    <location>
        <begin position="1"/>
        <end position="13"/>
    </location>
</feature>
<dbReference type="OrthoDB" id="1739952at2759"/>
<dbReference type="EMBL" id="JAPFFK010000005">
    <property type="protein sequence ID" value="KAJ6763576.1"/>
    <property type="molecule type" value="Genomic_DNA"/>
</dbReference>
<protein>
    <submittedName>
        <fullName evidence="2">Uncharacterized protein</fullName>
    </submittedName>
</protein>
<feature type="compositionally biased region" description="Polar residues" evidence="1">
    <location>
        <begin position="219"/>
        <end position="251"/>
    </location>
</feature>
<keyword evidence="3" id="KW-1185">Reference proteome</keyword>
<reference evidence="2" key="1">
    <citation type="submission" date="2022-11" db="EMBL/GenBank/DDBJ databases">
        <authorList>
            <person name="Hyden B.L."/>
            <person name="Feng K."/>
            <person name="Yates T."/>
            <person name="Jawdy S."/>
            <person name="Smart L.B."/>
            <person name="Muchero W."/>
        </authorList>
    </citation>
    <scope>NUCLEOTIDE SEQUENCE</scope>
    <source>
        <tissue evidence="2">Shoot tip</tissue>
    </source>
</reference>
<proteinExistence type="predicted"/>
<organism evidence="2 3">
    <name type="scientific">Salix purpurea</name>
    <name type="common">Purple osier willow</name>
    <dbReference type="NCBI Taxonomy" id="77065"/>
    <lineage>
        <taxon>Eukaryota</taxon>
        <taxon>Viridiplantae</taxon>
        <taxon>Streptophyta</taxon>
        <taxon>Embryophyta</taxon>
        <taxon>Tracheophyta</taxon>
        <taxon>Spermatophyta</taxon>
        <taxon>Magnoliopsida</taxon>
        <taxon>eudicotyledons</taxon>
        <taxon>Gunneridae</taxon>
        <taxon>Pentapetalae</taxon>
        <taxon>rosids</taxon>
        <taxon>fabids</taxon>
        <taxon>Malpighiales</taxon>
        <taxon>Salicaceae</taxon>
        <taxon>Saliceae</taxon>
        <taxon>Salix</taxon>
    </lineage>
</organism>
<sequence>MATPKPTKINPPKENTKTNPPKETHKPPTTKQPENIHTETPAKTISWADRVKVTDSTTRYTLDHIPQSNRDGQLEITDDMLTEHAEQWSRCMVGFFPGYRMNYHAVNKIASRVWRSHGLEDGVNGKTKDDVPSGGTVQETAADLGDTQDKPSHEKGQVCAASEGAVQETACAKSLQSLHADLSERHAAVGTSQVSSQRSVASRGKDKMVGPSSKDMQPGNATSKPTQISGHSQEPTKQAKTLVESSMSSRTEASRDPIQDGIAKKPDKGKATINDLESSEGDESSGKGILPKGKAKTMAAYNDQPCVSEEDLEVDSRQVQNDQNDDETSFIAFATVKKKKGGKKRHKEARRL</sequence>